<keyword evidence="9" id="KW-1185">Reference proteome</keyword>
<dbReference type="SMART" id="SM01049">
    <property type="entry name" value="Cache_2"/>
    <property type="match status" value="1"/>
</dbReference>
<feature type="domain" description="Single Cache" evidence="7">
    <location>
        <begin position="25"/>
        <end position="108"/>
    </location>
</feature>
<keyword evidence="4" id="KW-1133">Transmembrane helix</keyword>
<dbReference type="GO" id="GO:0005886">
    <property type="term" value="C:plasma membrane"/>
    <property type="evidence" value="ECO:0007669"/>
    <property type="project" value="UniProtKB-SubCell"/>
</dbReference>
<keyword evidence="6" id="KW-0732">Signal</keyword>
<evidence type="ECO:0000256" key="2">
    <source>
        <dbReference type="ARBA" id="ARBA00022475"/>
    </source>
</evidence>
<evidence type="ECO:0000256" key="4">
    <source>
        <dbReference type="ARBA" id="ARBA00022989"/>
    </source>
</evidence>
<evidence type="ECO:0000313" key="9">
    <source>
        <dbReference type="Proteomes" id="UP000199470"/>
    </source>
</evidence>
<evidence type="ECO:0000256" key="5">
    <source>
        <dbReference type="ARBA" id="ARBA00023136"/>
    </source>
</evidence>
<evidence type="ECO:0000313" key="8">
    <source>
        <dbReference type="EMBL" id="SFL70101.1"/>
    </source>
</evidence>
<proteinExistence type="predicted"/>
<keyword evidence="2" id="KW-1003">Cell membrane</keyword>
<evidence type="ECO:0000256" key="3">
    <source>
        <dbReference type="ARBA" id="ARBA00022692"/>
    </source>
</evidence>
<keyword evidence="3" id="KW-0812">Transmembrane</keyword>
<evidence type="ECO:0000256" key="1">
    <source>
        <dbReference type="ARBA" id="ARBA00004651"/>
    </source>
</evidence>
<dbReference type="RefSeq" id="WP_093385065.1">
    <property type="nucleotide sequence ID" value="NZ_FOTW01000006.1"/>
</dbReference>
<sequence>MKNLIRFLGLTLFALSLGGGAAMAEDAPKRGTADEAVAMVKKAGAFLQKNGKDKAVAAFNDPKGEFIAGDLYVFMFDKEGVALAHGQNAKMVNKNLMELSAGGVFPIKEFLKLGNSPAGKGWVTYVWPNSISKKLEEKNTYVEKVGEYVIGVGIYK</sequence>
<dbReference type="Proteomes" id="UP000199470">
    <property type="component" value="Unassembled WGS sequence"/>
</dbReference>
<dbReference type="AlphaFoldDB" id="A0A1I4JUU3"/>
<dbReference type="EMBL" id="FOTW01000006">
    <property type="protein sequence ID" value="SFL70101.1"/>
    <property type="molecule type" value="Genomic_DNA"/>
</dbReference>
<feature type="signal peptide" evidence="6">
    <location>
        <begin position="1"/>
        <end position="24"/>
    </location>
</feature>
<dbReference type="Gene3D" id="3.30.450.20">
    <property type="entry name" value="PAS domain"/>
    <property type="match status" value="1"/>
</dbReference>
<evidence type="ECO:0000256" key="6">
    <source>
        <dbReference type="SAM" id="SignalP"/>
    </source>
</evidence>
<keyword evidence="5" id="KW-0472">Membrane</keyword>
<evidence type="ECO:0000259" key="7">
    <source>
        <dbReference type="SMART" id="SM01049"/>
    </source>
</evidence>
<protein>
    <submittedName>
        <fullName evidence="8">Single Cache domain 2-containing protein</fullName>
    </submittedName>
</protein>
<comment type="subcellular location">
    <subcellularLocation>
        <location evidence="1">Cell membrane</location>
        <topology evidence="1">Multi-pass membrane protein</topology>
    </subcellularLocation>
</comment>
<dbReference type="InterPro" id="IPR004010">
    <property type="entry name" value="Double_Cache_2"/>
</dbReference>
<dbReference type="Pfam" id="PF08269">
    <property type="entry name" value="dCache_2"/>
    <property type="match status" value="1"/>
</dbReference>
<dbReference type="STRING" id="758825.SAMN02982985_01230"/>
<gene>
    <name evidence="8" type="ORF">SAMN02982985_01230</name>
</gene>
<organism evidence="8 9">
    <name type="scientific">Rugamonas rubra</name>
    <dbReference type="NCBI Taxonomy" id="758825"/>
    <lineage>
        <taxon>Bacteria</taxon>
        <taxon>Pseudomonadati</taxon>
        <taxon>Pseudomonadota</taxon>
        <taxon>Betaproteobacteria</taxon>
        <taxon>Burkholderiales</taxon>
        <taxon>Oxalobacteraceae</taxon>
        <taxon>Telluria group</taxon>
        <taxon>Rugamonas</taxon>
    </lineage>
</organism>
<reference evidence="8 9" key="1">
    <citation type="submission" date="2016-10" db="EMBL/GenBank/DDBJ databases">
        <authorList>
            <person name="de Groot N.N."/>
        </authorList>
    </citation>
    <scope>NUCLEOTIDE SEQUENCE [LARGE SCALE GENOMIC DNA]</scope>
    <source>
        <strain evidence="8 9">ATCC 43154</strain>
    </source>
</reference>
<feature type="chain" id="PRO_5011744997" evidence="6">
    <location>
        <begin position="25"/>
        <end position="156"/>
    </location>
</feature>
<dbReference type="InterPro" id="IPR033480">
    <property type="entry name" value="sCache_2"/>
</dbReference>
<dbReference type="OrthoDB" id="9178561at2"/>
<name>A0A1I4JUU3_9BURK</name>
<accession>A0A1I4JUU3</accession>